<gene>
    <name evidence="1" type="ORF">C731_1609</name>
</gene>
<dbReference type="PATRIC" id="fig|1122247.3.peg.1547"/>
<evidence type="ECO:0000313" key="2">
    <source>
        <dbReference type="Proteomes" id="UP000006265"/>
    </source>
</evidence>
<dbReference type="PANTHER" id="PTHR39180">
    <property type="match status" value="1"/>
</dbReference>
<dbReference type="RefSeq" id="WP_005626343.1">
    <property type="nucleotide sequence ID" value="NZ_AMRA01000041.1"/>
</dbReference>
<organism evidence="1 2">
    <name type="scientific">Mycolicibacterium hassiacum (strain DSM 44199 / CIP 105218 / JCM 12690 / 3849)</name>
    <name type="common">Mycobacterium hassiacum</name>
    <dbReference type="NCBI Taxonomy" id="1122247"/>
    <lineage>
        <taxon>Bacteria</taxon>
        <taxon>Bacillati</taxon>
        <taxon>Actinomycetota</taxon>
        <taxon>Actinomycetes</taxon>
        <taxon>Mycobacteriales</taxon>
        <taxon>Mycobacteriaceae</taxon>
        <taxon>Mycolicibacterium</taxon>
    </lineage>
</organism>
<accession>K5BK81</accession>
<dbReference type="Pfam" id="PF07849">
    <property type="entry name" value="DUF1641"/>
    <property type="match status" value="1"/>
</dbReference>
<proteinExistence type="predicted"/>
<keyword evidence="2" id="KW-1185">Reference proteome</keyword>
<reference evidence="1 2" key="1">
    <citation type="journal article" date="2012" name="J. Bacteriol.">
        <title>Genome sequence of Mycobacterium hassiacum DSM 44199, a rare source of heat-stable mycobacterial proteins.</title>
        <authorList>
            <person name="Tiago I."/>
            <person name="Maranha A."/>
            <person name="Mendes V."/>
            <person name="Alarico S."/>
            <person name="Moynihan P.J."/>
            <person name="Clarke A.J."/>
            <person name="Macedo-Ribeiro S."/>
            <person name="Pereira P.J."/>
            <person name="Empadinhas N."/>
        </authorList>
    </citation>
    <scope>NUCLEOTIDE SEQUENCE [LARGE SCALE GENOMIC DNA]</scope>
    <source>
        <strain evidence="2">DSM 44199 / CIP 105218 / JCM 12690 / 3849</strain>
    </source>
</reference>
<dbReference type="AlphaFoldDB" id="K5BK81"/>
<dbReference type="InterPro" id="IPR012440">
    <property type="entry name" value="DUF1641"/>
</dbReference>
<dbReference type="Proteomes" id="UP000006265">
    <property type="component" value="Unassembled WGS sequence"/>
</dbReference>
<dbReference type="EMBL" id="AMRA01000041">
    <property type="protein sequence ID" value="EKF24404.1"/>
    <property type="molecule type" value="Genomic_DNA"/>
</dbReference>
<evidence type="ECO:0000313" key="1">
    <source>
        <dbReference type="EMBL" id="EKF24404.1"/>
    </source>
</evidence>
<dbReference type="eggNOG" id="COG2427">
    <property type="taxonomic scope" value="Bacteria"/>
</dbReference>
<sequence>MSADVSLITDSENELTADSPRNDLIRRLEDPKTAAALGQLLDHAELVAFLVDSIDGFVRRADVISDSVASGVAEVKQLAGSNGQRPWPAVDVAALSETVARLGAAAAAAAPVVERLLNSPLTDPQTADTLAQLGEAVVAGRQAAAADRRGPKGIFALMRATKDPDVARGLGFMIHIARAVGRSLGQDPQSARKE</sequence>
<dbReference type="PANTHER" id="PTHR39180:SF2">
    <property type="entry name" value="DUF1641 DOMAIN-CONTAINING PROTEIN"/>
    <property type="match status" value="1"/>
</dbReference>
<dbReference type="OrthoDB" id="3789971at2"/>
<dbReference type="STRING" id="1122247.GCA_000379865_00441"/>
<protein>
    <submittedName>
        <fullName evidence="1">Uncharacterized protein</fullName>
    </submittedName>
</protein>
<comment type="caution">
    <text evidence="1">The sequence shown here is derived from an EMBL/GenBank/DDBJ whole genome shotgun (WGS) entry which is preliminary data.</text>
</comment>
<name>K5BK81_MYCHD</name>